<evidence type="ECO:0000313" key="2">
    <source>
        <dbReference type="Proteomes" id="UP000798662"/>
    </source>
</evidence>
<protein>
    <submittedName>
        <fullName evidence="1">Uncharacterized protein</fullName>
    </submittedName>
</protein>
<proteinExistence type="predicted"/>
<organism evidence="1 2">
    <name type="scientific">Pyropia yezoensis</name>
    <name type="common">Susabi-nori</name>
    <name type="synonym">Porphyra yezoensis</name>
    <dbReference type="NCBI Taxonomy" id="2788"/>
    <lineage>
        <taxon>Eukaryota</taxon>
        <taxon>Rhodophyta</taxon>
        <taxon>Bangiophyceae</taxon>
        <taxon>Bangiales</taxon>
        <taxon>Bangiaceae</taxon>
        <taxon>Pyropia</taxon>
    </lineage>
</organism>
<keyword evidence="2" id="KW-1185">Reference proteome</keyword>
<evidence type="ECO:0000313" key="1">
    <source>
        <dbReference type="EMBL" id="KAK1860378.1"/>
    </source>
</evidence>
<reference evidence="1" key="1">
    <citation type="submission" date="2019-11" db="EMBL/GenBank/DDBJ databases">
        <title>Nori genome reveals adaptations in red seaweeds to the harsh intertidal environment.</title>
        <authorList>
            <person name="Wang D."/>
            <person name="Mao Y."/>
        </authorList>
    </citation>
    <scope>NUCLEOTIDE SEQUENCE</scope>
    <source>
        <tissue evidence="1">Gametophyte</tissue>
    </source>
</reference>
<comment type="caution">
    <text evidence="1">The sequence shown here is derived from an EMBL/GenBank/DDBJ whole genome shotgun (WGS) entry which is preliminary data.</text>
</comment>
<name>A0ACC3BR16_PYRYE</name>
<accession>A0ACC3BR16</accession>
<dbReference type="Proteomes" id="UP000798662">
    <property type="component" value="Chromosome 1"/>
</dbReference>
<sequence>MQGLLFVTSTAASVLARRVFSAASIPAARSFRGTPVWSSAAAATRVPSSRRCRPAHTMAPPPAAAAAVPSMAAEGKSGTVADAPAAAPAPSVTKRGDYTPPAYLVETVDLRFDLDDTGVATRVSSRLVMNRNEKAPGGTVPLVLNGDKEMSLVAGSLKLDGVALPADAYTVDSSGLSVASVPTGKDFVIESTVEIAPSSNKALEGLYMSGGNYCTQCEAEGFRRITFYPDRPDVMAVYTTTITADKELFPVLLSNGNCVENGDLDGGRHYVKYEDPFKKSSYLFAVVAGRLVSLDDEFVTCSGKKVTLRVWVRDGDVPKCTHAMAALKSAMKWDEDQYGREYDLDIYQILVVDDFNMGAMENRSLNVFNSKYVLASPETATDSDYNGISGVIAHEYFHNYSGNRVTCRSWFELTLKEGLTVFRDQCAAAEGPGAWTPPVVKRISDVTRLRSSQFPQDAGPMAHPIRPESYVEINNFYTATVYEKGAAVVRMSRTLLGKEGFRRGAELYFERHDGQAVTCDDWMKALVDANPDGPDMTQFMLWYSQAGTPVLTIGTAYDAAARTLTLNVEQTVPATPGQPTKEPMHIPLATGLVGPDGAPVPVDVEGTPAAYTVVLSVRKAKESFVLRGVPEGTVPSLLRDFSAPVKLVREGGVDRQEVAFLMANDTDDFNRWEAAQTLGMDVILEYVNTRESDSSASFEPLSDAVIEAFRKTLRDEKTDPSLRARVMVLPDEGYVAEQVTVADPLLIHEARDSVKKQLATALRADLEAVAVANAAATAGEYKIDPASQGARALKNVCLQYLAALGETATLDACLETVRTGSNMTDVLAALGVLSNSPDCPQREAALSEFYAKWKNDYLVMVSWLRIQAMASRPDALTAVKALMKHEAFDITNPNNVYSVVGGYAMANPVGFHSPPSGEGYIWLADVVLQLDKNNPQVAARMVSAFTRWRKYNSSRQETMKAQLERIRGTKGLSNDVFEICDKSLAA</sequence>
<dbReference type="EMBL" id="CM020618">
    <property type="protein sequence ID" value="KAK1860378.1"/>
    <property type="molecule type" value="Genomic_DNA"/>
</dbReference>
<gene>
    <name evidence="1" type="ORF">I4F81_002967</name>
</gene>